<dbReference type="PANTHER" id="PTHR48003:SF5">
    <property type="entry name" value="OS07G0626500 PROTEIN"/>
    <property type="match status" value="1"/>
</dbReference>
<keyword evidence="2" id="KW-1185">Reference proteome</keyword>
<reference evidence="1 2" key="1">
    <citation type="submission" date="2019-07" db="EMBL/GenBank/DDBJ databases">
        <title>De Novo Assembly of kiwifruit Actinidia rufa.</title>
        <authorList>
            <person name="Sugita-Konishi S."/>
            <person name="Sato K."/>
            <person name="Mori E."/>
            <person name="Abe Y."/>
            <person name="Kisaki G."/>
            <person name="Hamano K."/>
            <person name="Suezawa K."/>
            <person name="Otani M."/>
            <person name="Fukuda T."/>
            <person name="Manabe T."/>
            <person name="Gomi K."/>
            <person name="Tabuchi M."/>
            <person name="Akimitsu K."/>
            <person name="Kataoka I."/>
        </authorList>
    </citation>
    <scope>NUCLEOTIDE SEQUENCE [LARGE SCALE GENOMIC DNA]</scope>
    <source>
        <strain evidence="2">cv. Fuchu</strain>
    </source>
</reference>
<proteinExistence type="predicted"/>
<evidence type="ECO:0000313" key="2">
    <source>
        <dbReference type="Proteomes" id="UP000585474"/>
    </source>
</evidence>
<dbReference type="PANTHER" id="PTHR48003">
    <property type="entry name" value="OS07G0626500 PROTEIN"/>
    <property type="match status" value="1"/>
</dbReference>
<comment type="caution">
    <text evidence="1">The sequence shown here is derived from an EMBL/GenBank/DDBJ whole genome shotgun (WGS) entry which is preliminary data.</text>
</comment>
<dbReference type="AlphaFoldDB" id="A0A7J0HET5"/>
<dbReference type="InterPro" id="IPR053059">
    <property type="entry name" value="Inactive_SerThr-Kinase_ABA"/>
</dbReference>
<organism evidence="1 2">
    <name type="scientific">Actinidia rufa</name>
    <dbReference type="NCBI Taxonomy" id="165716"/>
    <lineage>
        <taxon>Eukaryota</taxon>
        <taxon>Viridiplantae</taxon>
        <taxon>Streptophyta</taxon>
        <taxon>Embryophyta</taxon>
        <taxon>Tracheophyta</taxon>
        <taxon>Spermatophyta</taxon>
        <taxon>Magnoliopsida</taxon>
        <taxon>eudicotyledons</taxon>
        <taxon>Gunneridae</taxon>
        <taxon>Pentapetalae</taxon>
        <taxon>asterids</taxon>
        <taxon>Ericales</taxon>
        <taxon>Actinidiaceae</taxon>
        <taxon>Actinidia</taxon>
    </lineage>
</organism>
<evidence type="ECO:0000313" key="1">
    <source>
        <dbReference type="EMBL" id="GFZ21623.1"/>
    </source>
</evidence>
<dbReference type="InterPro" id="IPR011009">
    <property type="entry name" value="Kinase-like_dom_sf"/>
</dbReference>
<evidence type="ECO:0008006" key="3">
    <source>
        <dbReference type="Google" id="ProtNLM"/>
    </source>
</evidence>
<dbReference type="OrthoDB" id="1711336at2759"/>
<sequence>MIFWVGVWTDRTDVFTFGIVLLELMCKHDVDGFEGVINYRRHAFLYQYAQAMHEAENSRSDYEKSKRYIVGASFAAEPAFDARDGLELTKLAMRCVQILDERPTMRGVVEQLKALHSVRDHSELLGV</sequence>
<name>A0A7J0HET5_9ERIC</name>
<dbReference type="Gene3D" id="1.10.510.10">
    <property type="entry name" value="Transferase(Phosphotransferase) domain 1"/>
    <property type="match status" value="1"/>
</dbReference>
<dbReference type="EMBL" id="BJWL01000029">
    <property type="protein sequence ID" value="GFZ21623.1"/>
    <property type="molecule type" value="Genomic_DNA"/>
</dbReference>
<gene>
    <name evidence="1" type="ORF">Acr_29g0007850</name>
</gene>
<dbReference type="SUPFAM" id="SSF56112">
    <property type="entry name" value="Protein kinase-like (PK-like)"/>
    <property type="match status" value="1"/>
</dbReference>
<protein>
    <recommendedName>
        <fullName evidence="3">Protein kinase superfamily protein</fullName>
    </recommendedName>
</protein>
<dbReference type="Proteomes" id="UP000585474">
    <property type="component" value="Unassembled WGS sequence"/>
</dbReference>
<accession>A0A7J0HET5</accession>